<gene>
    <name evidence="1" type="primary">OBP19d2</name>
</gene>
<evidence type="ECO:0000313" key="1">
    <source>
        <dbReference type="EMBL" id="UZH23333.1"/>
    </source>
</evidence>
<reference evidence="1" key="1">
    <citation type="journal article" date="2022" name="Int. J. Mol. Sci.">
        <title>Identification of Candidate Chemosensory Gene Families by Head Transcriptomes Analysis in the Mexican Fruit Fly, Anastrepha ludens Loew (Diptera: Tephritidae).</title>
        <authorList>
            <person name="Segura-Leon O.L."/>
            <person name="Torres-Huerta B."/>
            <person name="Estrada-Perez A.R."/>
            <person name="Cibrian-Tovar J."/>
            <person name="Hernandez-Hernandez F.C."/>
            <person name="Cruz-Jaramillo J.L."/>
            <person name="Meza-Hernandez J.S."/>
            <person name="Sanchez-Galicia F."/>
        </authorList>
    </citation>
    <scope>NUCLEOTIDE SEQUENCE</scope>
</reference>
<dbReference type="AlphaFoldDB" id="A0A9E8DA83"/>
<protein>
    <submittedName>
        <fullName evidence="1">Odorant binding protein 19d2</fullName>
    </submittedName>
</protein>
<dbReference type="GO" id="GO:0005549">
    <property type="term" value="F:odorant binding"/>
    <property type="evidence" value="ECO:0007669"/>
    <property type="project" value="InterPro"/>
</dbReference>
<sequence>MTEAAIEDCYEDAAQKVKVEITDEGFEELLKGSRDNLMHNTKCLRYCIMRKNGLFNASNSLDKEKLVDIFEIIHPQVEKEKLLNVLQKCAEETEKETDNCERASVAAMCVLDELKGEGVTNI</sequence>
<dbReference type="InterPro" id="IPR036728">
    <property type="entry name" value="PBP_GOBP_sf"/>
</dbReference>
<dbReference type="EMBL" id="ON419949">
    <property type="protein sequence ID" value="UZH23333.1"/>
    <property type="molecule type" value="mRNA"/>
</dbReference>
<dbReference type="Pfam" id="PF01395">
    <property type="entry name" value="PBP_GOBP"/>
    <property type="match status" value="1"/>
</dbReference>
<organism evidence="1">
    <name type="scientific">Anastrepha ludens</name>
    <name type="common">Mexican fruit fly</name>
    <dbReference type="NCBI Taxonomy" id="28586"/>
    <lineage>
        <taxon>Eukaryota</taxon>
        <taxon>Metazoa</taxon>
        <taxon>Ecdysozoa</taxon>
        <taxon>Arthropoda</taxon>
        <taxon>Hexapoda</taxon>
        <taxon>Insecta</taxon>
        <taxon>Pterygota</taxon>
        <taxon>Neoptera</taxon>
        <taxon>Endopterygota</taxon>
        <taxon>Diptera</taxon>
        <taxon>Brachycera</taxon>
        <taxon>Muscomorpha</taxon>
        <taxon>Tephritoidea</taxon>
        <taxon>Tephritidae</taxon>
        <taxon>Anastrepha</taxon>
    </lineage>
</organism>
<name>A0A9E8DA83_9MUSC</name>
<dbReference type="CDD" id="cd23992">
    <property type="entry name" value="PBP_GOBP"/>
    <property type="match status" value="1"/>
</dbReference>
<dbReference type="SMART" id="SM00708">
    <property type="entry name" value="PhBP"/>
    <property type="match status" value="1"/>
</dbReference>
<dbReference type="InterPro" id="IPR006170">
    <property type="entry name" value="PBP/GOBP"/>
</dbReference>
<reference evidence="1" key="2">
    <citation type="submission" date="2022-05" db="EMBL/GenBank/DDBJ databases">
        <authorList>
            <person name="Segura Leon O.L."/>
            <person name="Torres Huerta B."/>
            <person name="Meza Hernandez S.J."/>
        </authorList>
    </citation>
    <scope>NUCLEOTIDE SEQUENCE</scope>
</reference>
<proteinExistence type="evidence at transcript level"/>
<accession>A0A9E8DA83</accession>
<dbReference type="Gene3D" id="1.10.238.20">
    <property type="entry name" value="Pheromone/general odorant binding protein domain"/>
    <property type="match status" value="1"/>
</dbReference>
<dbReference type="SUPFAM" id="SSF47565">
    <property type="entry name" value="Insect pheromone/odorant-binding proteins"/>
    <property type="match status" value="1"/>
</dbReference>